<evidence type="ECO:0000313" key="2">
    <source>
        <dbReference type="EMBL" id="PPR05139.1"/>
    </source>
</evidence>
<protein>
    <recommendedName>
        <fullName evidence="1">G domain-containing protein</fullName>
    </recommendedName>
</protein>
<gene>
    <name evidence="2" type="ORF">CVT26_012225</name>
</gene>
<evidence type="ECO:0000313" key="3">
    <source>
        <dbReference type="Proteomes" id="UP000284706"/>
    </source>
</evidence>
<name>A0A409YQ73_9AGAR</name>
<reference evidence="2 3" key="1">
    <citation type="journal article" date="2018" name="Evol. Lett.">
        <title>Horizontal gene cluster transfer increased hallucinogenic mushroom diversity.</title>
        <authorList>
            <person name="Reynolds H.T."/>
            <person name="Vijayakumar V."/>
            <person name="Gluck-Thaler E."/>
            <person name="Korotkin H.B."/>
            <person name="Matheny P.B."/>
            <person name="Slot J.C."/>
        </authorList>
    </citation>
    <scope>NUCLEOTIDE SEQUENCE [LARGE SCALE GENOMIC DNA]</scope>
    <source>
        <strain evidence="2 3">SRW20</strain>
    </source>
</reference>
<dbReference type="CDD" id="cd00882">
    <property type="entry name" value="Ras_like_GTPase"/>
    <property type="match status" value="1"/>
</dbReference>
<proteinExistence type="predicted"/>
<organism evidence="2 3">
    <name type="scientific">Gymnopilus dilepis</name>
    <dbReference type="NCBI Taxonomy" id="231916"/>
    <lineage>
        <taxon>Eukaryota</taxon>
        <taxon>Fungi</taxon>
        <taxon>Dikarya</taxon>
        <taxon>Basidiomycota</taxon>
        <taxon>Agaricomycotina</taxon>
        <taxon>Agaricomycetes</taxon>
        <taxon>Agaricomycetidae</taxon>
        <taxon>Agaricales</taxon>
        <taxon>Agaricineae</taxon>
        <taxon>Hymenogastraceae</taxon>
        <taxon>Gymnopilus</taxon>
    </lineage>
</organism>
<dbReference type="InterPro" id="IPR027417">
    <property type="entry name" value="P-loop_NTPase"/>
</dbReference>
<dbReference type="GO" id="GO:0005525">
    <property type="term" value="F:GTP binding"/>
    <property type="evidence" value="ECO:0007669"/>
    <property type="project" value="InterPro"/>
</dbReference>
<accession>A0A409YQ73</accession>
<dbReference type="Gene3D" id="3.40.50.300">
    <property type="entry name" value="P-loop containing nucleotide triphosphate hydrolases"/>
    <property type="match status" value="1"/>
</dbReference>
<sequence length="245" mass="27126">MAKQDQNTTEVVILVTGLSGTGKSTFINALLAEDVMPVGHGLSPFTKDVRCALFNSHLPEAKGRRIVIVDTPGFDNTYGNDIKVLELIASWLEARSPSKALLGGVIYLHEINQDRLATLAPVSLGVLRKSFGASKETFSRVALTTTKWSRIGEKEGEDRVNELRQQHWKPLIDGGMKVERFADTQESARKIVESLVKELGDQPGFDIKAKMAEFRKLQASTGDKTHGVREQFLRFFGLLGLFGRQ</sequence>
<dbReference type="Pfam" id="PF01926">
    <property type="entry name" value="MMR_HSR1"/>
    <property type="match status" value="1"/>
</dbReference>
<comment type="caution">
    <text evidence="2">The sequence shown here is derived from an EMBL/GenBank/DDBJ whole genome shotgun (WGS) entry which is preliminary data.</text>
</comment>
<dbReference type="OrthoDB" id="2916324at2759"/>
<dbReference type="Proteomes" id="UP000284706">
    <property type="component" value="Unassembled WGS sequence"/>
</dbReference>
<dbReference type="STRING" id="231916.A0A409YQ73"/>
<dbReference type="SUPFAM" id="SSF52540">
    <property type="entry name" value="P-loop containing nucleoside triphosphate hydrolases"/>
    <property type="match status" value="1"/>
</dbReference>
<keyword evidence="3" id="KW-1185">Reference proteome</keyword>
<dbReference type="InterPro" id="IPR006073">
    <property type="entry name" value="GTP-bd"/>
</dbReference>
<dbReference type="EMBL" id="NHYE01000514">
    <property type="protein sequence ID" value="PPR05139.1"/>
    <property type="molecule type" value="Genomic_DNA"/>
</dbReference>
<dbReference type="AlphaFoldDB" id="A0A409YQ73"/>
<dbReference type="InParanoid" id="A0A409YQ73"/>
<feature type="domain" description="G" evidence="1">
    <location>
        <begin position="13"/>
        <end position="96"/>
    </location>
</feature>
<evidence type="ECO:0000259" key="1">
    <source>
        <dbReference type="Pfam" id="PF01926"/>
    </source>
</evidence>